<gene>
    <name evidence="5" type="ORF">RGQ13_13735</name>
</gene>
<evidence type="ECO:0000256" key="3">
    <source>
        <dbReference type="ARBA" id="ARBA00022737"/>
    </source>
</evidence>
<dbReference type="InterPro" id="IPR050179">
    <property type="entry name" value="Trans_hexapeptide_repeat"/>
</dbReference>
<dbReference type="Pfam" id="PF00132">
    <property type="entry name" value="Hexapep"/>
    <property type="match status" value="1"/>
</dbReference>
<sequence length="202" mass="22405">MKKTIIAYLKKLRTQSKLLRKKSFLTYGRNLHIGKGGELWAPDFIKIGNNVYLGKWVNIETNTKIGNSVLIANSVNLIGRFDHDHKQIGTPIRFSTWIGDIETDSNIRKQFIDIEDDVWIGAGAIVLNPVKIGRGAIVAAGAVVTKDVDPYSIVGGNPAKIIGCRFNDLDIIEHECRIKNGAFEYDARGLEFSVRNPGKANV</sequence>
<name>A0ABY9TQU5_9GAMM</name>
<dbReference type="InterPro" id="IPR001451">
    <property type="entry name" value="Hexapep"/>
</dbReference>
<evidence type="ECO:0000256" key="2">
    <source>
        <dbReference type="ARBA" id="ARBA00022679"/>
    </source>
</evidence>
<keyword evidence="3" id="KW-0677">Repeat</keyword>
<dbReference type="PANTHER" id="PTHR43300:SF11">
    <property type="entry name" value="ACETYLTRANSFERASE RV3034C-RELATED"/>
    <property type="match status" value="1"/>
</dbReference>
<dbReference type="Proteomes" id="UP001258994">
    <property type="component" value="Chromosome"/>
</dbReference>
<dbReference type="InterPro" id="IPR018357">
    <property type="entry name" value="Hexapep_transf_CS"/>
</dbReference>
<dbReference type="InterPro" id="IPR011004">
    <property type="entry name" value="Trimer_LpxA-like_sf"/>
</dbReference>
<accession>A0ABY9TQU5</accession>
<protein>
    <submittedName>
        <fullName evidence="5">DapH/DapD/GlmU-related protein</fullName>
    </submittedName>
</protein>
<comment type="similarity">
    <text evidence="1">Belongs to the transferase hexapeptide repeat family.</text>
</comment>
<dbReference type="EMBL" id="CP134145">
    <property type="protein sequence ID" value="WNC71177.1"/>
    <property type="molecule type" value="Genomic_DNA"/>
</dbReference>
<proteinExistence type="inferred from homology"/>
<dbReference type="Gene3D" id="2.160.10.10">
    <property type="entry name" value="Hexapeptide repeat proteins"/>
    <property type="match status" value="1"/>
</dbReference>
<evidence type="ECO:0000256" key="4">
    <source>
        <dbReference type="ARBA" id="ARBA00023315"/>
    </source>
</evidence>
<dbReference type="SUPFAM" id="SSF51161">
    <property type="entry name" value="Trimeric LpxA-like enzymes"/>
    <property type="match status" value="1"/>
</dbReference>
<evidence type="ECO:0000256" key="1">
    <source>
        <dbReference type="ARBA" id="ARBA00007274"/>
    </source>
</evidence>
<keyword evidence="2" id="KW-0808">Transferase</keyword>
<evidence type="ECO:0000313" key="5">
    <source>
        <dbReference type="EMBL" id="WNC71177.1"/>
    </source>
</evidence>
<evidence type="ECO:0000313" key="6">
    <source>
        <dbReference type="Proteomes" id="UP001258994"/>
    </source>
</evidence>
<reference evidence="6" key="1">
    <citation type="submission" date="2023-09" db="EMBL/GenBank/DDBJ databases">
        <authorList>
            <person name="Li S."/>
            <person name="Li X."/>
            <person name="Zhang C."/>
            <person name="Zhao Z."/>
        </authorList>
    </citation>
    <scope>NUCLEOTIDE SEQUENCE [LARGE SCALE GENOMIC DNA]</scope>
    <source>
        <strain evidence="6">SQ149</strain>
    </source>
</reference>
<dbReference type="PANTHER" id="PTHR43300">
    <property type="entry name" value="ACETYLTRANSFERASE"/>
    <property type="match status" value="1"/>
</dbReference>
<dbReference type="PROSITE" id="PS00101">
    <property type="entry name" value="HEXAPEP_TRANSFERASES"/>
    <property type="match status" value="2"/>
</dbReference>
<organism evidence="5 6">
    <name type="scientific">Thalassotalea psychrophila</name>
    <dbReference type="NCBI Taxonomy" id="3065647"/>
    <lineage>
        <taxon>Bacteria</taxon>
        <taxon>Pseudomonadati</taxon>
        <taxon>Pseudomonadota</taxon>
        <taxon>Gammaproteobacteria</taxon>
        <taxon>Alteromonadales</taxon>
        <taxon>Colwelliaceae</taxon>
        <taxon>Thalassotalea</taxon>
    </lineage>
</organism>
<keyword evidence="6" id="KW-1185">Reference proteome</keyword>
<keyword evidence="4" id="KW-0012">Acyltransferase</keyword>